<proteinExistence type="inferred from homology"/>
<feature type="active site" evidence="11">
    <location>
        <position position="105"/>
    </location>
</feature>
<keyword evidence="10 11" id="KW-0464">Manganese</keyword>
<keyword evidence="2 11" id="KW-0240">DNA-directed RNA polymerase</keyword>
<comment type="function">
    <text evidence="11">Catalytic subunit of DNA primase, an RNA polymerase that catalyzes the synthesis of short RNA molecules used as primers for DNA polymerase during DNA replication. The small subunit contains the primase catalytic core and has DNA synthesis activity on its own. Binding to the large subunit stabilizes and modulates the activity, increasing the rate of DNA synthesis while decreasing the length of the DNA fragments, and conferring RNA synthesis capability. The DNA polymerase activity may enable DNA primase to also catalyze primer extension after primer synthesis. May also play a role in DNA repair.</text>
</comment>
<evidence type="ECO:0000256" key="2">
    <source>
        <dbReference type="ARBA" id="ARBA00022478"/>
    </source>
</evidence>
<dbReference type="AlphaFoldDB" id="A0ABD4TJQ6"/>
<accession>A0ABD4TJQ6</accession>
<keyword evidence="4 11" id="KW-0808">Transferase</keyword>
<evidence type="ECO:0000256" key="11">
    <source>
        <dbReference type="HAMAP-Rule" id="MF_00700"/>
    </source>
</evidence>
<dbReference type="InterPro" id="IPR014052">
    <property type="entry name" value="DNA_primase_ssu_euk/arc"/>
</dbReference>
<keyword evidence="7 11" id="KW-0479">Metal-binding</keyword>
<comment type="cofactor">
    <cofactor evidence="11">
        <name>Mg(2+)</name>
        <dbReference type="ChEBI" id="CHEBI:18420"/>
    </cofactor>
    <cofactor evidence="11">
        <name>Mn(2+)</name>
        <dbReference type="ChEBI" id="CHEBI:29035"/>
    </cofactor>
</comment>
<dbReference type="GO" id="GO:0003899">
    <property type="term" value="F:DNA-directed RNA polymerase activity"/>
    <property type="evidence" value="ECO:0007669"/>
    <property type="project" value="UniProtKB-UniRule"/>
</dbReference>
<dbReference type="EC" id="2.7.7.-" evidence="11"/>
<name>A0ABD4TJQ6_9EURY</name>
<dbReference type="NCBIfam" id="TIGR00335">
    <property type="entry name" value="primase_sml"/>
    <property type="match status" value="1"/>
</dbReference>
<feature type="active site" evidence="11">
    <location>
        <position position="288"/>
    </location>
</feature>
<dbReference type="InterPro" id="IPR023639">
    <property type="entry name" value="DNA_primase_ssu_PriS"/>
</dbReference>
<sequence length="385" mass="43030">MKPATVEFLRNRFSDYYSGSLKMTAPLRVPEALDSREWGFMFFGTRNTPGMRRHLSFPSKDELFSYLGSMTPAHVYYSTAYYEHPAAPTMDDKGWSGADVIFDLDADHIMRGPYDRMLSRVKEELFKLIDMLTSECGVDPAKDLSIVFSGGRGYHIHLHSLAMRSWKSGERRELVNYVCGTGLSPSVHLADPDRSDRGWRLRLKDAIKATLAEIRVLPADDQVKALSSVKGVSASGAVEFQKRLDRMIRSVEAGDYRPSLHDRVIQAMFEDTDSLLTKHIRNRAVLADEPVTTDIKRLIRHPSSLHGGSGFLVTPLDLRDLDSFDPLIDAVVFSERPVRINSSFETTMPILGNTYTISKGVNTVPEALGVFLCARGIADFEGGFG</sequence>
<evidence type="ECO:0000256" key="12">
    <source>
        <dbReference type="RuleBase" id="RU003514"/>
    </source>
</evidence>
<evidence type="ECO:0000256" key="9">
    <source>
        <dbReference type="ARBA" id="ARBA00023163"/>
    </source>
</evidence>
<dbReference type="GO" id="GO:1990077">
    <property type="term" value="C:primosome complex"/>
    <property type="evidence" value="ECO:0007669"/>
    <property type="project" value="UniProtKB-KW"/>
</dbReference>
<feature type="active site" evidence="11">
    <location>
        <position position="103"/>
    </location>
</feature>
<evidence type="ECO:0000256" key="7">
    <source>
        <dbReference type="ARBA" id="ARBA00022723"/>
    </source>
</evidence>
<comment type="caution">
    <text evidence="14">The sequence shown here is derived from an EMBL/GenBank/DDBJ whole genome shotgun (WGS) entry which is preliminary data.</text>
</comment>
<evidence type="ECO:0000256" key="1">
    <source>
        <dbReference type="ARBA" id="ARBA00009762"/>
    </source>
</evidence>
<keyword evidence="8 11" id="KW-0460">Magnesium</keyword>
<evidence type="ECO:0000256" key="8">
    <source>
        <dbReference type="ARBA" id="ARBA00022842"/>
    </source>
</evidence>
<dbReference type="GO" id="GO:0006269">
    <property type="term" value="P:DNA replication, synthesis of primer"/>
    <property type="evidence" value="ECO:0007669"/>
    <property type="project" value="UniProtKB-UniRule"/>
</dbReference>
<keyword evidence="9 11" id="KW-0804">Transcription</keyword>
<keyword evidence="6 11" id="KW-0235">DNA replication</keyword>
<evidence type="ECO:0000256" key="5">
    <source>
        <dbReference type="ARBA" id="ARBA00022695"/>
    </source>
</evidence>
<keyword evidence="5 11" id="KW-0548">Nucleotidyltransferase</keyword>
<comment type="similarity">
    <text evidence="1 11 12">Belongs to the eukaryotic-type primase small subunit family.</text>
</comment>
<dbReference type="Proteomes" id="UP001524383">
    <property type="component" value="Unassembled WGS sequence"/>
</dbReference>
<keyword evidence="3 11" id="KW-0639">Primosome</keyword>
<dbReference type="InterPro" id="IPR002755">
    <property type="entry name" value="DNA_primase_S"/>
</dbReference>
<dbReference type="RefSeq" id="WP_255333112.1">
    <property type="nucleotide sequence ID" value="NZ_VOTZ01000020.1"/>
</dbReference>
<evidence type="ECO:0000256" key="13">
    <source>
        <dbReference type="RuleBase" id="RU004224"/>
    </source>
</evidence>
<dbReference type="Gene3D" id="3.90.920.10">
    <property type="entry name" value="DNA primase, PRIM domain"/>
    <property type="match status" value="1"/>
</dbReference>
<dbReference type="SUPFAM" id="SSF56747">
    <property type="entry name" value="Prim-pol domain"/>
    <property type="match status" value="1"/>
</dbReference>
<evidence type="ECO:0000256" key="3">
    <source>
        <dbReference type="ARBA" id="ARBA00022515"/>
    </source>
</evidence>
<comment type="function">
    <text evidence="13">RNA polymerase that catalyzes the synthesis of short RNA molecules used as primers for DNA polymerase during DNA replication.</text>
</comment>
<gene>
    <name evidence="11 14" type="primary">priS</name>
    <name evidence="14" type="ORF">FTO68_09175</name>
</gene>
<evidence type="ECO:0000256" key="10">
    <source>
        <dbReference type="ARBA" id="ARBA00023211"/>
    </source>
</evidence>
<comment type="subunit">
    <text evidence="11">Heterodimer of a small subunit (PriS) and a large subunit (PriL).</text>
</comment>
<dbReference type="GO" id="GO:0000428">
    <property type="term" value="C:DNA-directed RNA polymerase complex"/>
    <property type="evidence" value="ECO:0007669"/>
    <property type="project" value="UniProtKB-KW"/>
</dbReference>
<organism evidence="14 15">
    <name type="scientific">Methanocalculus taiwanensis</name>
    <dbReference type="NCBI Taxonomy" id="106207"/>
    <lineage>
        <taxon>Archaea</taxon>
        <taxon>Methanobacteriati</taxon>
        <taxon>Methanobacteriota</taxon>
        <taxon>Stenosarchaea group</taxon>
        <taxon>Methanomicrobia</taxon>
        <taxon>Methanomicrobiales</taxon>
        <taxon>Methanocalculaceae</taxon>
        <taxon>Methanocalculus</taxon>
    </lineage>
</organism>
<evidence type="ECO:0000256" key="6">
    <source>
        <dbReference type="ARBA" id="ARBA00022705"/>
    </source>
</evidence>
<dbReference type="Pfam" id="PF01896">
    <property type="entry name" value="DNA_primase_S"/>
    <property type="match status" value="1"/>
</dbReference>
<dbReference type="CDD" id="cd04860">
    <property type="entry name" value="AE_Prim_S"/>
    <property type="match status" value="1"/>
</dbReference>
<evidence type="ECO:0000256" key="4">
    <source>
        <dbReference type="ARBA" id="ARBA00022679"/>
    </source>
</evidence>
<evidence type="ECO:0000313" key="15">
    <source>
        <dbReference type="Proteomes" id="UP001524383"/>
    </source>
</evidence>
<dbReference type="EMBL" id="VOTZ01000020">
    <property type="protein sequence ID" value="MCQ1539149.1"/>
    <property type="molecule type" value="Genomic_DNA"/>
</dbReference>
<dbReference type="GO" id="GO:0046872">
    <property type="term" value="F:metal ion binding"/>
    <property type="evidence" value="ECO:0007669"/>
    <property type="project" value="UniProtKB-KW"/>
</dbReference>
<evidence type="ECO:0000313" key="14">
    <source>
        <dbReference type="EMBL" id="MCQ1539149.1"/>
    </source>
</evidence>
<dbReference type="PANTHER" id="PTHR10536">
    <property type="entry name" value="DNA PRIMASE SMALL SUBUNIT"/>
    <property type="match status" value="1"/>
</dbReference>
<protein>
    <recommendedName>
        <fullName evidence="11">DNA primase small subunit PriS</fullName>
        <ecNumber evidence="11">2.7.7.-</ecNumber>
    </recommendedName>
</protein>
<keyword evidence="15" id="KW-1185">Reference proteome</keyword>
<dbReference type="HAMAP" id="MF_00700">
    <property type="entry name" value="DNA_primase_sml_arc"/>
    <property type="match status" value="1"/>
</dbReference>
<reference evidence="14 15" key="1">
    <citation type="submission" date="2019-08" db="EMBL/GenBank/DDBJ databases">
        <authorList>
            <person name="Chen S.-C."/>
            <person name="Lai M.-C."/>
            <person name="You Y.-T."/>
        </authorList>
    </citation>
    <scope>NUCLEOTIDE SEQUENCE [LARGE SCALE GENOMIC DNA]</scope>
    <source>
        <strain evidence="14 15">P2F9704a</strain>
    </source>
</reference>